<reference evidence="2" key="1">
    <citation type="submission" date="2006-01" db="EMBL/GenBank/DDBJ databases">
        <title>Complete sequence of Novosphingobium aromaticivorans DSM 12444.</title>
        <authorList>
            <consortium name="US DOE Joint Genome Institute"/>
            <person name="Copeland A."/>
            <person name="Lucas S."/>
            <person name="Lapidus A."/>
            <person name="Barry K."/>
            <person name="Detter J.C."/>
            <person name="Glavina T."/>
            <person name="Hammon N."/>
            <person name="Israni S."/>
            <person name="Pitluck S."/>
            <person name="Chain P."/>
            <person name="Malfatti S."/>
            <person name="Shin M."/>
            <person name="Vergez L."/>
            <person name="Schmutz J."/>
            <person name="Larimer F."/>
            <person name="Land M."/>
            <person name="Kyrpides N."/>
            <person name="Ivanova N."/>
            <person name="Fredrickson J."/>
            <person name="Balkwill D."/>
            <person name="Romine M.F."/>
            <person name="Richardson P."/>
        </authorList>
    </citation>
    <scope>NUCLEOTIDE SEQUENCE [LARGE SCALE GENOMIC DNA]</scope>
    <source>
        <strain evidence="2">ATCC 700278 / DSM 12444 / CCUG 56034 / CIP 105152 / NBRC 16084 / F199</strain>
    </source>
</reference>
<dbReference type="AlphaFoldDB" id="Q2G8A8"/>
<dbReference type="HOGENOM" id="CLU_1553711_0_0_5"/>
<dbReference type="eggNOG" id="ENOG5030DXN">
    <property type="taxonomic scope" value="Bacteria"/>
</dbReference>
<dbReference type="RefSeq" id="WP_011445129.1">
    <property type="nucleotide sequence ID" value="NC_007794.1"/>
</dbReference>
<gene>
    <name evidence="1" type="ordered locus">Saro_1472</name>
</gene>
<dbReference type="Proteomes" id="UP000009134">
    <property type="component" value="Chromosome"/>
</dbReference>
<dbReference type="EMBL" id="CP000248">
    <property type="protein sequence ID" value="ABD25915.1"/>
    <property type="molecule type" value="Genomic_DNA"/>
</dbReference>
<name>Q2G8A8_NOVAD</name>
<proteinExistence type="predicted"/>
<dbReference type="STRING" id="279238.Saro_1472"/>
<dbReference type="KEGG" id="nar:Saro_1472"/>
<accession>Q2G8A8</accession>
<organism evidence="1 2">
    <name type="scientific">Novosphingobium aromaticivorans (strain ATCC 700278 / DSM 12444 / CCUG 56034 / CIP 105152 / NBRC 16084 / F199)</name>
    <dbReference type="NCBI Taxonomy" id="279238"/>
    <lineage>
        <taxon>Bacteria</taxon>
        <taxon>Pseudomonadati</taxon>
        <taxon>Pseudomonadota</taxon>
        <taxon>Alphaproteobacteria</taxon>
        <taxon>Sphingomonadales</taxon>
        <taxon>Sphingomonadaceae</taxon>
        <taxon>Novosphingobium</taxon>
    </lineage>
</organism>
<keyword evidence="2" id="KW-1185">Reference proteome</keyword>
<evidence type="ECO:0000313" key="2">
    <source>
        <dbReference type="Proteomes" id="UP000009134"/>
    </source>
</evidence>
<sequence length="172" mass="19168">MARLPQPSNCTHLVDLAHWALSQVGRCAIWDIVIPDPVDRSAWIEIACDDTVVHRWQVSGFELLAPQSLAGKPLMRGFNKWASHIFTGEALMAATMLQRGVFVARGRQHVVDRGDPVPLSRATGMNGRCWSYSNERWADGFGSLAFVRDFSTAVRTEKLPPAIRTRLKDAGR</sequence>
<protein>
    <submittedName>
        <fullName evidence="1">Uncharacterized protein</fullName>
    </submittedName>
</protein>
<evidence type="ECO:0000313" key="1">
    <source>
        <dbReference type="EMBL" id="ABD25915.1"/>
    </source>
</evidence>